<keyword evidence="5" id="KW-0804">Transcription</keyword>
<comment type="similarity">
    <text evidence="1">Belongs to the sigma-70 factor family. ECF subfamily.</text>
</comment>
<accession>A0A285PTK8</accession>
<dbReference type="SUPFAM" id="SSF88946">
    <property type="entry name" value="Sigma2 domain of RNA polymerase sigma factors"/>
    <property type="match status" value="1"/>
</dbReference>
<keyword evidence="4" id="KW-0238">DNA-binding</keyword>
<dbReference type="InterPro" id="IPR007627">
    <property type="entry name" value="RNA_pol_sigma70_r2"/>
</dbReference>
<keyword evidence="3" id="KW-0731">Sigma factor</keyword>
<evidence type="ECO:0000259" key="6">
    <source>
        <dbReference type="Pfam" id="PF04542"/>
    </source>
</evidence>
<dbReference type="GO" id="GO:0016987">
    <property type="term" value="F:sigma factor activity"/>
    <property type="evidence" value="ECO:0007669"/>
    <property type="project" value="UniProtKB-KW"/>
</dbReference>
<proteinExistence type="inferred from homology"/>
<protein>
    <submittedName>
        <fullName evidence="8">Sigma70-ECF: RNA polymerase sigma factor, sigma-70 family</fullName>
    </submittedName>
</protein>
<evidence type="ECO:0000256" key="3">
    <source>
        <dbReference type="ARBA" id="ARBA00023082"/>
    </source>
</evidence>
<dbReference type="AlphaFoldDB" id="A0A285PTK8"/>
<evidence type="ECO:0000256" key="1">
    <source>
        <dbReference type="ARBA" id="ARBA00010641"/>
    </source>
</evidence>
<dbReference type="SUPFAM" id="SSF88659">
    <property type="entry name" value="Sigma3 and sigma4 domains of RNA polymerase sigma factors"/>
    <property type="match status" value="1"/>
</dbReference>
<dbReference type="InterPro" id="IPR013324">
    <property type="entry name" value="RNA_pol_sigma_r3/r4-like"/>
</dbReference>
<dbReference type="Pfam" id="PF04542">
    <property type="entry name" value="Sigma70_r2"/>
    <property type="match status" value="1"/>
</dbReference>
<dbReference type="NCBIfam" id="TIGR02937">
    <property type="entry name" value="sigma70-ECF"/>
    <property type="match status" value="1"/>
</dbReference>
<evidence type="ECO:0000256" key="2">
    <source>
        <dbReference type="ARBA" id="ARBA00023015"/>
    </source>
</evidence>
<dbReference type="EMBL" id="LT907978">
    <property type="protein sequence ID" value="SOB72949.1"/>
    <property type="molecule type" value="Genomic_DNA"/>
</dbReference>
<dbReference type="PANTHER" id="PTHR43133">
    <property type="entry name" value="RNA POLYMERASE ECF-TYPE SIGMA FACTO"/>
    <property type="match status" value="1"/>
</dbReference>
<dbReference type="InterPro" id="IPR013249">
    <property type="entry name" value="RNA_pol_sigma70_r4_t2"/>
</dbReference>
<dbReference type="KEGG" id="ehl:EHLA_2324"/>
<dbReference type="InterPro" id="IPR013325">
    <property type="entry name" value="RNA_pol_sigma_r2"/>
</dbReference>
<dbReference type="GO" id="GO:0006352">
    <property type="term" value="P:DNA-templated transcription initiation"/>
    <property type="evidence" value="ECO:0007669"/>
    <property type="project" value="InterPro"/>
</dbReference>
<evidence type="ECO:0000259" key="7">
    <source>
        <dbReference type="Pfam" id="PF08281"/>
    </source>
</evidence>
<dbReference type="STRING" id="39488.ERS852450_02600"/>
<dbReference type="GO" id="GO:0003677">
    <property type="term" value="F:DNA binding"/>
    <property type="evidence" value="ECO:0007669"/>
    <property type="project" value="UniProtKB-KW"/>
</dbReference>
<dbReference type="Gene3D" id="1.10.1740.10">
    <property type="match status" value="1"/>
</dbReference>
<dbReference type="Gene3D" id="1.10.10.10">
    <property type="entry name" value="Winged helix-like DNA-binding domain superfamily/Winged helix DNA-binding domain"/>
    <property type="match status" value="1"/>
</dbReference>
<name>A0A285PTK8_9FIRM</name>
<dbReference type="InterPro" id="IPR039425">
    <property type="entry name" value="RNA_pol_sigma-70-like"/>
</dbReference>
<evidence type="ECO:0000313" key="8">
    <source>
        <dbReference type="EMBL" id="SOB72949.1"/>
    </source>
</evidence>
<evidence type="ECO:0000256" key="4">
    <source>
        <dbReference type="ARBA" id="ARBA00023125"/>
    </source>
</evidence>
<dbReference type="InterPro" id="IPR036388">
    <property type="entry name" value="WH-like_DNA-bd_sf"/>
</dbReference>
<gene>
    <name evidence="8" type="ORF">EHLA_2324</name>
</gene>
<dbReference type="Pfam" id="PF08281">
    <property type="entry name" value="Sigma70_r4_2"/>
    <property type="match status" value="1"/>
</dbReference>
<feature type="domain" description="RNA polymerase sigma factor 70 region 4 type 2" evidence="7">
    <location>
        <begin position="118"/>
        <end position="170"/>
    </location>
</feature>
<reference evidence="9" key="1">
    <citation type="submission" date="2017-09" db="EMBL/GenBank/DDBJ databases">
        <authorList>
            <person name="Shetty A S."/>
        </authorList>
    </citation>
    <scope>NUCLEOTIDE SEQUENCE [LARGE SCALE GENOMIC DNA]</scope>
</reference>
<evidence type="ECO:0000256" key="5">
    <source>
        <dbReference type="ARBA" id="ARBA00023163"/>
    </source>
</evidence>
<organism evidence="8 9">
    <name type="scientific">Anaerobutyricum hallii</name>
    <dbReference type="NCBI Taxonomy" id="39488"/>
    <lineage>
        <taxon>Bacteria</taxon>
        <taxon>Bacillati</taxon>
        <taxon>Bacillota</taxon>
        <taxon>Clostridia</taxon>
        <taxon>Lachnospirales</taxon>
        <taxon>Lachnospiraceae</taxon>
        <taxon>Anaerobutyricum</taxon>
    </lineage>
</organism>
<sequence length="184" mass="21665">MISDEMAYREYLEGREESADILVDRYGDALTYYINGYIHDIHESEDLMIEAFARVFAKERPIDGKGSFRAYLYKTARNLTIRHTQKHKLWFLHLDEVDFELPSEELVETRLLQNEREKCLYEAMAKLKTEYREALYLVSIEEMSYSEAGKILGKSEQQMTNLVHRGKKSLRKILEQGGFSYADE</sequence>
<feature type="domain" description="RNA polymerase sigma-70 region 2" evidence="6">
    <location>
        <begin position="22"/>
        <end position="88"/>
    </location>
</feature>
<keyword evidence="2" id="KW-0805">Transcription regulation</keyword>
<dbReference type="InterPro" id="IPR014284">
    <property type="entry name" value="RNA_pol_sigma-70_dom"/>
</dbReference>
<evidence type="ECO:0000313" key="9">
    <source>
        <dbReference type="Proteomes" id="UP000217549"/>
    </source>
</evidence>
<keyword evidence="9" id="KW-1185">Reference proteome</keyword>
<dbReference type="PANTHER" id="PTHR43133:SF8">
    <property type="entry name" value="RNA POLYMERASE SIGMA FACTOR HI_1459-RELATED"/>
    <property type="match status" value="1"/>
</dbReference>
<dbReference type="Proteomes" id="UP000217549">
    <property type="component" value="Chromosome I"/>
</dbReference>